<dbReference type="InterPro" id="IPR051202">
    <property type="entry name" value="Peptidase_C40"/>
</dbReference>
<evidence type="ECO:0000256" key="1">
    <source>
        <dbReference type="ARBA" id="ARBA00007074"/>
    </source>
</evidence>
<keyword evidence="5" id="KW-0175">Coiled coil</keyword>
<dbReference type="PANTHER" id="PTHR47053">
    <property type="entry name" value="MUREIN DD-ENDOPEPTIDASE MEPH-RELATED"/>
    <property type="match status" value="1"/>
</dbReference>
<dbReference type="PROSITE" id="PS51257">
    <property type="entry name" value="PROKAR_LIPOPROTEIN"/>
    <property type="match status" value="1"/>
</dbReference>
<evidence type="ECO:0000259" key="7">
    <source>
        <dbReference type="PROSITE" id="PS51935"/>
    </source>
</evidence>
<dbReference type="GO" id="GO:0008234">
    <property type="term" value="F:cysteine-type peptidase activity"/>
    <property type="evidence" value="ECO:0007669"/>
    <property type="project" value="UniProtKB-KW"/>
</dbReference>
<evidence type="ECO:0000256" key="5">
    <source>
        <dbReference type="SAM" id="Coils"/>
    </source>
</evidence>
<dbReference type="AlphaFoldDB" id="A0A1T4VXU1"/>
<dbReference type="Gene3D" id="3.90.1720.10">
    <property type="entry name" value="endopeptidase domain like (from Nostoc punctiforme)"/>
    <property type="match status" value="1"/>
</dbReference>
<keyword evidence="9" id="KW-1185">Reference proteome</keyword>
<evidence type="ECO:0000256" key="4">
    <source>
        <dbReference type="ARBA" id="ARBA00022807"/>
    </source>
</evidence>
<keyword evidence="4" id="KW-0788">Thiol protease</keyword>
<keyword evidence="2" id="KW-0645">Protease</keyword>
<evidence type="ECO:0000256" key="3">
    <source>
        <dbReference type="ARBA" id="ARBA00022801"/>
    </source>
</evidence>
<evidence type="ECO:0000313" key="8">
    <source>
        <dbReference type="EMBL" id="SKA69822.1"/>
    </source>
</evidence>
<dbReference type="PROSITE" id="PS51935">
    <property type="entry name" value="NLPC_P60"/>
    <property type="match status" value="1"/>
</dbReference>
<evidence type="ECO:0000256" key="2">
    <source>
        <dbReference type="ARBA" id="ARBA00022670"/>
    </source>
</evidence>
<dbReference type="SUPFAM" id="SSF54001">
    <property type="entry name" value="Cysteine proteinases"/>
    <property type="match status" value="1"/>
</dbReference>
<dbReference type="InterPro" id="IPR038765">
    <property type="entry name" value="Papain-like_cys_pep_sf"/>
</dbReference>
<feature type="chain" id="PRO_5012820738" evidence="6">
    <location>
        <begin position="20"/>
        <end position="315"/>
    </location>
</feature>
<dbReference type="PANTHER" id="PTHR47053:SF1">
    <property type="entry name" value="MUREIN DD-ENDOPEPTIDASE MEPH-RELATED"/>
    <property type="match status" value="1"/>
</dbReference>
<organism evidence="8 9">
    <name type="scientific">Thiothrix eikelboomii</name>
    <dbReference type="NCBI Taxonomy" id="92487"/>
    <lineage>
        <taxon>Bacteria</taxon>
        <taxon>Pseudomonadati</taxon>
        <taxon>Pseudomonadota</taxon>
        <taxon>Gammaproteobacteria</taxon>
        <taxon>Thiotrichales</taxon>
        <taxon>Thiotrichaceae</taxon>
        <taxon>Thiothrix</taxon>
    </lineage>
</organism>
<feature type="signal peptide" evidence="6">
    <location>
        <begin position="1"/>
        <end position="19"/>
    </location>
</feature>
<proteinExistence type="inferred from homology"/>
<dbReference type="Proteomes" id="UP000190460">
    <property type="component" value="Unassembled WGS sequence"/>
</dbReference>
<dbReference type="EMBL" id="FUYB01000002">
    <property type="protein sequence ID" value="SKA69822.1"/>
    <property type="molecule type" value="Genomic_DNA"/>
</dbReference>
<dbReference type="GO" id="GO:0006508">
    <property type="term" value="P:proteolysis"/>
    <property type="evidence" value="ECO:0007669"/>
    <property type="project" value="UniProtKB-KW"/>
</dbReference>
<feature type="domain" description="NlpC/P60" evidence="7">
    <location>
        <begin position="182"/>
        <end position="305"/>
    </location>
</feature>
<dbReference type="Pfam" id="PF00877">
    <property type="entry name" value="NLPC_P60"/>
    <property type="match status" value="1"/>
</dbReference>
<dbReference type="InterPro" id="IPR000064">
    <property type="entry name" value="NLP_P60_dom"/>
</dbReference>
<protein>
    <submittedName>
        <fullName evidence="8">NlpC/P60 family protein</fullName>
    </submittedName>
</protein>
<gene>
    <name evidence="8" type="ORF">SAMN02745130_00596</name>
</gene>
<accession>A0A1T4VXU1</accession>
<sequence length="315" mass="34292">MNKSSSLRGVSVCSLGLSAAILGGCAATPDHKPTVQASVVSNSNTSYTIKKASIRTPSSSHSTQSARREVNRQAHRQIQAYQNTDTVSRRTVAVGLTREQYRARFEAEKAARIAEALRLQQAKAEAEERQRITRENAIREEYAQKWEANKAAIRARQAKAKAKRVRQQAEVKVKQAQAQFMVKKVENVIRTASNQIGTPYVWGGKTPGKGFDCSGLVQHSLAQGANVRVPRTAAEQYAASVKVASGSASRGDLVFFRTRGSSVSHVGIYLGNGKFLHAPRKGKTVTVSTISGYWQDRLIGFGRIPGACKLPVPMV</sequence>
<reference evidence="8 9" key="1">
    <citation type="submission" date="2017-02" db="EMBL/GenBank/DDBJ databases">
        <authorList>
            <person name="Peterson S.W."/>
        </authorList>
    </citation>
    <scope>NUCLEOTIDE SEQUENCE [LARGE SCALE GENOMIC DNA]</scope>
    <source>
        <strain evidence="8 9">ATCC 49788</strain>
    </source>
</reference>
<comment type="similarity">
    <text evidence="1">Belongs to the peptidase C40 family.</text>
</comment>
<dbReference type="RefSeq" id="WP_234975784.1">
    <property type="nucleotide sequence ID" value="NZ_FUYB01000002.1"/>
</dbReference>
<evidence type="ECO:0000256" key="6">
    <source>
        <dbReference type="SAM" id="SignalP"/>
    </source>
</evidence>
<keyword evidence="6" id="KW-0732">Signal</keyword>
<keyword evidence="3" id="KW-0378">Hydrolase</keyword>
<feature type="coiled-coil region" evidence="5">
    <location>
        <begin position="107"/>
        <end position="179"/>
    </location>
</feature>
<dbReference type="STRING" id="92487.SAMN02745130_00596"/>
<evidence type="ECO:0000313" key="9">
    <source>
        <dbReference type="Proteomes" id="UP000190460"/>
    </source>
</evidence>
<name>A0A1T4VXU1_9GAMM</name>